<dbReference type="Gene3D" id="3.40.630.30">
    <property type="match status" value="1"/>
</dbReference>
<protein>
    <submittedName>
        <fullName evidence="2">GNAT family N-acetyltransferase</fullName>
    </submittedName>
</protein>
<dbReference type="AlphaFoldDB" id="A0A6M1SJ57"/>
<comment type="caution">
    <text evidence="2">The sequence shown here is derived from an EMBL/GenBank/DDBJ whole genome shotgun (WGS) entry which is preliminary data.</text>
</comment>
<gene>
    <name evidence="2" type="ORF">G5575_01605</name>
</gene>
<name>A0A6M1SJ57_9HYPH</name>
<sequence>MNPIIETPRLVLRPPIATDAEAIANNLNDFAVSGNLAQVPYPYRLADAKSWLRTRRLDTSVERMNFAVEYQGAYIGQVGFTRAKRDLS</sequence>
<feature type="domain" description="N-acetyltransferase" evidence="1">
    <location>
        <begin position="9"/>
        <end position="85"/>
    </location>
</feature>
<dbReference type="EMBL" id="JAALFG010000001">
    <property type="protein sequence ID" value="NGP16556.1"/>
    <property type="molecule type" value="Genomic_DNA"/>
</dbReference>
<dbReference type="RefSeq" id="WP_164532809.1">
    <property type="nucleotide sequence ID" value="NZ_JAALFG010000001.1"/>
</dbReference>
<dbReference type="Pfam" id="PF13302">
    <property type="entry name" value="Acetyltransf_3"/>
    <property type="match status" value="1"/>
</dbReference>
<keyword evidence="3" id="KW-1185">Reference proteome</keyword>
<proteinExistence type="predicted"/>
<reference evidence="2 3" key="1">
    <citation type="submission" date="2020-02" db="EMBL/GenBank/DDBJ databases">
        <authorList>
            <person name="Khan S.A."/>
            <person name="Jeon C.O."/>
            <person name="Chun B.H."/>
        </authorList>
    </citation>
    <scope>NUCLEOTIDE SEQUENCE [LARGE SCALE GENOMIC DNA]</scope>
    <source>
        <strain evidence="2 3">H239</strain>
    </source>
</reference>
<evidence type="ECO:0000259" key="1">
    <source>
        <dbReference type="Pfam" id="PF13302"/>
    </source>
</evidence>
<dbReference type="InterPro" id="IPR016181">
    <property type="entry name" value="Acyl_CoA_acyltransferase"/>
</dbReference>
<organism evidence="2 3">
    <name type="scientific">Devosia aurantiaca</name>
    <dbReference type="NCBI Taxonomy" id="2714858"/>
    <lineage>
        <taxon>Bacteria</taxon>
        <taxon>Pseudomonadati</taxon>
        <taxon>Pseudomonadota</taxon>
        <taxon>Alphaproteobacteria</taxon>
        <taxon>Hyphomicrobiales</taxon>
        <taxon>Devosiaceae</taxon>
        <taxon>Devosia</taxon>
    </lineage>
</organism>
<dbReference type="InterPro" id="IPR000182">
    <property type="entry name" value="GNAT_dom"/>
</dbReference>
<evidence type="ECO:0000313" key="2">
    <source>
        <dbReference type="EMBL" id="NGP16556.1"/>
    </source>
</evidence>
<accession>A0A6M1SJ57</accession>
<keyword evidence="2" id="KW-0808">Transferase</keyword>
<evidence type="ECO:0000313" key="3">
    <source>
        <dbReference type="Proteomes" id="UP000474802"/>
    </source>
</evidence>
<dbReference type="SUPFAM" id="SSF55729">
    <property type="entry name" value="Acyl-CoA N-acyltransferases (Nat)"/>
    <property type="match status" value="1"/>
</dbReference>
<reference evidence="2 3" key="2">
    <citation type="submission" date="2020-03" db="EMBL/GenBank/DDBJ databases">
        <title>Devosia chinhatensis sp. nov., isolated from a hexachlorocyclohexane (HCH) dump site in India.</title>
        <authorList>
            <person name="Kumar M."/>
            <person name="Lal R."/>
        </authorList>
    </citation>
    <scope>NUCLEOTIDE SEQUENCE [LARGE SCALE GENOMIC DNA]</scope>
    <source>
        <strain evidence="2 3">H239</strain>
    </source>
</reference>
<dbReference type="Proteomes" id="UP000474802">
    <property type="component" value="Unassembled WGS sequence"/>
</dbReference>
<dbReference type="GO" id="GO:0016747">
    <property type="term" value="F:acyltransferase activity, transferring groups other than amino-acyl groups"/>
    <property type="evidence" value="ECO:0007669"/>
    <property type="project" value="InterPro"/>
</dbReference>